<evidence type="ECO:0000313" key="15">
    <source>
        <dbReference type="EMBL" id="AHI28153.1"/>
    </source>
</evidence>
<dbReference type="GO" id="GO:0016829">
    <property type="term" value="F:lyase activity"/>
    <property type="evidence" value="ECO:0007669"/>
    <property type="project" value="UniProtKB-KW"/>
</dbReference>
<dbReference type="CDD" id="cd01748">
    <property type="entry name" value="GATase1_IGP_Synthase"/>
    <property type="match status" value="1"/>
</dbReference>
<dbReference type="OrthoDB" id="9807137at2"/>
<dbReference type="PANTHER" id="PTHR42701">
    <property type="entry name" value="IMIDAZOLE GLYCEROL PHOSPHATE SYNTHASE SUBUNIT HISH"/>
    <property type="match status" value="1"/>
</dbReference>
<feature type="active site" evidence="12 13">
    <location>
        <position position="195"/>
    </location>
</feature>
<evidence type="ECO:0000256" key="10">
    <source>
        <dbReference type="ARBA" id="ARBA00047838"/>
    </source>
</evidence>
<keyword evidence="7 12" id="KW-0315">Glutamine amidotransferase</keyword>
<dbReference type="PIRSF" id="PIRSF000495">
    <property type="entry name" value="Amidotransf_hisH"/>
    <property type="match status" value="1"/>
</dbReference>
<keyword evidence="4 12" id="KW-0963">Cytoplasm</keyword>
<dbReference type="EC" id="3.5.1.2" evidence="12"/>
<evidence type="ECO:0000256" key="1">
    <source>
        <dbReference type="ARBA" id="ARBA00004496"/>
    </source>
</evidence>
<dbReference type="GO" id="GO:0005737">
    <property type="term" value="C:cytoplasm"/>
    <property type="evidence" value="ECO:0007669"/>
    <property type="project" value="UniProtKB-SubCell"/>
</dbReference>
<gene>
    <name evidence="12 15" type="primary">hisH</name>
    <name evidence="15" type="ORF">AU14_04555</name>
</gene>
<evidence type="ECO:0000256" key="13">
    <source>
        <dbReference type="PIRSR" id="PIRSR000495-1"/>
    </source>
</evidence>
<protein>
    <recommendedName>
        <fullName evidence="12">Imidazole glycerol phosphate synthase subunit HisH</fullName>
        <ecNumber evidence="12">4.3.2.10</ecNumber>
    </recommendedName>
    <alternativeName>
        <fullName evidence="12">IGP synthase glutaminase subunit</fullName>
        <ecNumber evidence="12">3.5.1.2</ecNumber>
    </alternativeName>
    <alternativeName>
        <fullName evidence="12">IGP synthase subunit HisH</fullName>
    </alternativeName>
    <alternativeName>
        <fullName evidence="12">ImGP synthase subunit HisH</fullName>
        <shortName evidence="12">IGPS subunit HisH</shortName>
    </alternativeName>
</protein>
<comment type="catalytic activity">
    <reaction evidence="11 12">
        <text>L-glutamine + H2O = L-glutamate + NH4(+)</text>
        <dbReference type="Rhea" id="RHEA:15889"/>
        <dbReference type="ChEBI" id="CHEBI:15377"/>
        <dbReference type="ChEBI" id="CHEBI:28938"/>
        <dbReference type="ChEBI" id="CHEBI:29985"/>
        <dbReference type="ChEBI" id="CHEBI:58359"/>
        <dbReference type="EC" id="3.5.1.2"/>
    </reaction>
</comment>
<reference evidence="15 16" key="1">
    <citation type="journal article" date="2014" name="Genome Announc.">
        <title>Draft Genome Sequences of Marinobacter similis A3d10T and Marinobacter salarius R9SW1T.</title>
        <authorList>
            <person name="Ivanova E.P."/>
            <person name="Ng H.J."/>
            <person name="Webb H.K."/>
            <person name="Feng G."/>
            <person name="Oshima K."/>
            <person name="Hattori M."/>
            <person name="Ohkuma M."/>
            <person name="Sergeev A.F."/>
            <person name="Mikhailov V.V."/>
            <person name="Crawford R.J."/>
            <person name="Sawabe T."/>
        </authorList>
    </citation>
    <scope>NUCLEOTIDE SEQUENCE [LARGE SCALE GENOMIC DNA]</scope>
    <source>
        <strain evidence="15 16">A3d10</strain>
    </source>
</reference>
<keyword evidence="6 12" id="KW-0378">Hydrolase</keyword>
<keyword evidence="15" id="KW-0328">Glycosyltransferase</keyword>
<evidence type="ECO:0000256" key="3">
    <source>
        <dbReference type="ARBA" id="ARBA00011152"/>
    </source>
</evidence>
<dbReference type="RefSeq" id="WP_041339228.1">
    <property type="nucleotide sequence ID" value="NZ_CP007151.1"/>
</dbReference>
<accession>W5YNU7</accession>
<sequence>MKTVAIIDYGMGNLHSARKAVEHVAPDVRVLVTDNADQIREADHVILPGVGAIRDCMHEIRRLEIDTLVREVSRDRPFLGICVGMQALMSRSEENGGVDGINLFPAQVRFFGDNLVEKGERLGSRLKVPHMGWNEVYQSVDHPMWHNIPDGDRFYFVHSYYAEAEGNADIAGRSHYGVDLAAAVARDNIFAVQFHPEKSARAGLQLLKNFVDWSGK</sequence>
<dbReference type="GO" id="GO:0000105">
    <property type="term" value="P:L-histidine biosynthetic process"/>
    <property type="evidence" value="ECO:0007669"/>
    <property type="project" value="UniProtKB-UniRule"/>
</dbReference>
<dbReference type="InterPro" id="IPR029062">
    <property type="entry name" value="Class_I_gatase-like"/>
</dbReference>
<dbReference type="HAMAP" id="MF_00278">
    <property type="entry name" value="HisH"/>
    <property type="match status" value="1"/>
</dbReference>
<dbReference type="EMBL" id="CP007151">
    <property type="protein sequence ID" value="AHI28153.1"/>
    <property type="molecule type" value="Genomic_DNA"/>
</dbReference>
<dbReference type="GO" id="GO:0000107">
    <property type="term" value="F:imidazoleglycerol-phosphate synthase activity"/>
    <property type="evidence" value="ECO:0007669"/>
    <property type="project" value="UniProtKB-UniRule"/>
</dbReference>
<keyword evidence="5 12" id="KW-0028">Amino-acid biosynthesis</keyword>
<dbReference type="InterPro" id="IPR017926">
    <property type="entry name" value="GATASE"/>
</dbReference>
<evidence type="ECO:0000256" key="4">
    <source>
        <dbReference type="ARBA" id="ARBA00022490"/>
    </source>
</evidence>
<evidence type="ECO:0000259" key="14">
    <source>
        <dbReference type="Pfam" id="PF00117"/>
    </source>
</evidence>
<feature type="domain" description="Glutamine amidotransferase" evidence="14">
    <location>
        <begin position="6"/>
        <end position="211"/>
    </location>
</feature>
<dbReference type="UniPathway" id="UPA00031">
    <property type="reaction ID" value="UER00010"/>
</dbReference>
<comment type="catalytic activity">
    <reaction evidence="10 12">
        <text>5-[(5-phospho-1-deoxy-D-ribulos-1-ylimino)methylamino]-1-(5-phospho-beta-D-ribosyl)imidazole-4-carboxamide + L-glutamine = D-erythro-1-(imidazol-4-yl)glycerol 3-phosphate + 5-amino-1-(5-phospho-beta-D-ribosyl)imidazole-4-carboxamide + L-glutamate + H(+)</text>
        <dbReference type="Rhea" id="RHEA:24793"/>
        <dbReference type="ChEBI" id="CHEBI:15378"/>
        <dbReference type="ChEBI" id="CHEBI:29985"/>
        <dbReference type="ChEBI" id="CHEBI:58278"/>
        <dbReference type="ChEBI" id="CHEBI:58359"/>
        <dbReference type="ChEBI" id="CHEBI:58475"/>
        <dbReference type="ChEBI" id="CHEBI:58525"/>
        <dbReference type="EC" id="4.3.2.10"/>
    </reaction>
</comment>
<evidence type="ECO:0000313" key="16">
    <source>
        <dbReference type="Proteomes" id="UP000061489"/>
    </source>
</evidence>
<dbReference type="PANTHER" id="PTHR42701:SF2">
    <property type="entry name" value="IMIDAZOLE GLYCEROL PHOSPHATE SYNTHASE SUBUNIT HISH 1"/>
    <property type="match status" value="1"/>
</dbReference>
<dbReference type="Gene3D" id="3.40.50.880">
    <property type="match status" value="1"/>
</dbReference>
<organism evidence="15 16">
    <name type="scientific">Marinobacter similis</name>
    <dbReference type="NCBI Taxonomy" id="1420916"/>
    <lineage>
        <taxon>Bacteria</taxon>
        <taxon>Pseudomonadati</taxon>
        <taxon>Pseudomonadota</taxon>
        <taxon>Gammaproteobacteria</taxon>
        <taxon>Pseudomonadales</taxon>
        <taxon>Marinobacteraceae</taxon>
        <taxon>Marinobacter</taxon>
    </lineage>
</organism>
<comment type="pathway">
    <text evidence="2 12">Amino-acid biosynthesis; L-histidine biosynthesis; L-histidine from 5-phospho-alpha-D-ribose 1-diphosphate: step 5/9.</text>
</comment>
<evidence type="ECO:0000256" key="7">
    <source>
        <dbReference type="ARBA" id="ARBA00022962"/>
    </source>
</evidence>
<evidence type="ECO:0000256" key="6">
    <source>
        <dbReference type="ARBA" id="ARBA00022801"/>
    </source>
</evidence>
<evidence type="ECO:0000256" key="9">
    <source>
        <dbReference type="ARBA" id="ARBA00023239"/>
    </source>
</evidence>
<dbReference type="EC" id="4.3.2.10" evidence="12"/>
<evidence type="ECO:0000256" key="8">
    <source>
        <dbReference type="ARBA" id="ARBA00023102"/>
    </source>
</evidence>
<dbReference type="Pfam" id="PF00117">
    <property type="entry name" value="GATase"/>
    <property type="match status" value="1"/>
</dbReference>
<dbReference type="NCBIfam" id="TIGR01855">
    <property type="entry name" value="IMP_synth_hisH"/>
    <property type="match status" value="1"/>
</dbReference>
<dbReference type="KEGG" id="msx:AU14_04555"/>
<comment type="function">
    <text evidence="12">IGPS catalyzes the conversion of PRFAR and glutamine to IGP, AICAR and glutamate. The HisH subunit catalyzes the hydrolysis of glutamine to glutamate and ammonia as part of the synthesis of IGP and AICAR. The resulting ammonia molecule is channeled to the active site of HisF.</text>
</comment>
<evidence type="ECO:0000256" key="12">
    <source>
        <dbReference type="HAMAP-Rule" id="MF_00278"/>
    </source>
</evidence>
<dbReference type="FunFam" id="3.40.50.880:FF:000023">
    <property type="entry name" value="Imidazole glycerol phosphate synthase subunit HisH"/>
    <property type="match status" value="1"/>
</dbReference>
<name>W5YNU7_9GAMM</name>
<evidence type="ECO:0000256" key="5">
    <source>
        <dbReference type="ARBA" id="ARBA00022605"/>
    </source>
</evidence>
<dbReference type="HOGENOM" id="CLU_071837_2_0_6"/>
<feature type="active site" evidence="12 13">
    <location>
        <position position="197"/>
    </location>
</feature>
<evidence type="ECO:0000256" key="2">
    <source>
        <dbReference type="ARBA" id="ARBA00005091"/>
    </source>
</evidence>
<keyword evidence="16" id="KW-1185">Reference proteome</keyword>
<comment type="subcellular location">
    <subcellularLocation>
        <location evidence="1 12">Cytoplasm</location>
    </subcellularLocation>
</comment>
<dbReference type="SUPFAM" id="SSF52317">
    <property type="entry name" value="Class I glutamine amidotransferase-like"/>
    <property type="match status" value="1"/>
</dbReference>
<dbReference type="Proteomes" id="UP000061489">
    <property type="component" value="Chromosome"/>
</dbReference>
<dbReference type="STRING" id="1420916.AU14_04555"/>
<keyword evidence="15" id="KW-0808">Transferase</keyword>
<keyword evidence="8 12" id="KW-0368">Histidine biosynthesis</keyword>
<dbReference type="InterPro" id="IPR010139">
    <property type="entry name" value="Imidazole-glycPsynth_HisH"/>
</dbReference>
<comment type="subunit">
    <text evidence="3 12">Heterodimer of HisH and HisF.</text>
</comment>
<dbReference type="AlphaFoldDB" id="W5YNU7"/>
<feature type="active site" description="Nucleophile" evidence="12 13">
    <location>
        <position position="82"/>
    </location>
</feature>
<evidence type="ECO:0000256" key="11">
    <source>
        <dbReference type="ARBA" id="ARBA00049534"/>
    </source>
</evidence>
<dbReference type="GO" id="GO:0004359">
    <property type="term" value="F:glutaminase activity"/>
    <property type="evidence" value="ECO:0007669"/>
    <property type="project" value="UniProtKB-EC"/>
</dbReference>
<dbReference type="PROSITE" id="PS51273">
    <property type="entry name" value="GATASE_TYPE_1"/>
    <property type="match status" value="1"/>
</dbReference>
<proteinExistence type="inferred from homology"/>
<keyword evidence="9 12" id="KW-0456">Lyase</keyword>